<evidence type="ECO:0000313" key="5">
    <source>
        <dbReference type="Proteomes" id="UP001215598"/>
    </source>
</evidence>
<comment type="caution">
    <text evidence="4">The sequence shown here is derived from an EMBL/GenBank/DDBJ whole genome shotgun (WGS) entry which is preliminary data.</text>
</comment>
<feature type="domain" description="FAS1" evidence="3">
    <location>
        <begin position="121"/>
        <end position="292"/>
    </location>
</feature>
<keyword evidence="5" id="KW-1185">Reference proteome</keyword>
<proteinExistence type="predicted"/>
<protein>
    <recommendedName>
        <fullName evidence="3">FAS1 domain-containing protein</fullName>
    </recommendedName>
</protein>
<dbReference type="EMBL" id="JARKIB010000015">
    <property type="protein sequence ID" value="KAJ7771847.1"/>
    <property type="molecule type" value="Genomic_DNA"/>
</dbReference>
<reference evidence="4" key="1">
    <citation type="submission" date="2023-03" db="EMBL/GenBank/DDBJ databases">
        <title>Massive genome expansion in bonnet fungi (Mycena s.s.) driven by repeated elements and novel gene families across ecological guilds.</title>
        <authorList>
            <consortium name="Lawrence Berkeley National Laboratory"/>
            <person name="Harder C.B."/>
            <person name="Miyauchi S."/>
            <person name="Viragh M."/>
            <person name="Kuo A."/>
            <person name="Thoen E."/>
            <person name="Andreopoulos B."/>
            <person name="Lu D."/>
            <person name="Skrede I."/>
            <person name="Drula E."/>
            <person name="Henrissat B."/>
            <person name="Morin E."/>
            <person name="Kohler A."/>
            <person name="Barry K."/>
            <person name="LaButti K."/>
            <person name="Morin E."/>
            <person name="Salamov A."/>
            <person name="Lipzen A."/>
            <person name="Mereny Z."/>
            <person name="Hegedus B."/>
            <person name="Baldrian P."/>
            <person name="Stursova M."/>
            <person name="Weitz H."/>
            <person name="Taylor A."/>
            <person name="Grigoriev I.V."/>
            <person name="Nagy L.G."/>
            <person name="Martin F."/>
            <person name="Kauserud H."/>
        </authorList>
    </citation>
    <scope>NUCLEOTIDE SEQUENCE</scope>
    <source>
        <strain evidence="4">CBHHK182m</strain>
    </source>
</reference>
<feature type="compositionally biased region" description="Acidic residues" evidence="1">
    <location>
        <begin position="394"/>
        <end position="403"/>
    </location>
</feature>
<keyword evidence="2" id="KW-0732">Signal</keyword>
<sequence length="421" mass="46484">MFFLFWPLIFFSARAHHSQPISDCRRIPTVRPRSNERSDCAHYSGVTEFLYIPPHLVGSTYNFSACCRIFLISLVVSVVARGFATPGADQIDTLALPEYAPQVPLRAQAAQALAEPDDPATRSIYQFLAEDPEFSNISRVIRASDKVTALLNSSSSNLTFFATPNWAFQPCDRDPPEDEDDEIFECEHFQTHLAELVALMDDSSETEDALQEIVTSILKYHILPAPEDVLAQENSTYSTLLALPGTKRPQRIRVAPHSAHKRRKTTINAFTHIVWGNIKASNGVIHVIVDRTLALPVSIVDSLDRAPVLFSSLSAALEQSGVSDTLEGSKTATLFAPTNRAFQRLPKGLQQFLFAPEGAVALQKLLEFHVIPDIVLHSDYIHNASSKAHAIPDQSEEVEDEPGNDIPPITATYSTITAGIR</sequence>
<dbReference type="GO" id="GO:0005615">
    <property type="term" value="C:extracellular space"/>
    <property type="evidence" value="ECO:0007669"/>
    <property type="project" value="TreeGrafter"/>
</dbReference>
<name>A0AAD7NR83_9AGAR</name>
<evidence type="ECO:0000313" key="4">
    <source>
        <dbReference type="EMBL" id="KAJ7771847.1"/>
    </source>
</evidence>
<evidence type="ECO:0000259" key="3">
    <source>
        <dbReference type="PROSITE" id="PS50213"/>
    </source>
</evidence>
<dbReference type="AlphaFoldDB" id="A0AAD7NR83"/>
<dbReference type="Proteomes" id="UP001215598">
    <property type="component" value="Unassembled WGS sequence"/>
</dbReference>
<evidence type="ECO:0000256" key="1">
    <source>
        <dbReference type="SAM" id="MobiDB-lite"/>
    </source>
</evidence>
<organism evidence="4 5">
    <name type="scientific">Mycena metata</name>
    <dbReference type="NCBI Taxonomy" id="1033252"/>
    <lineage>
        <taxon>Eukaryota</taxon>
        <taxon>Fungi</taxon>
        <taxon>Dikarya</taxon>
        <taxon>Basidiomycota</taxon>
        <taxon>Agaricomycotina</taxon>
        <taxon>Agaricomycetes</taxon>
        <taxon>Agaricomycetidae</taxon>
        <taxon>Agaricales</taxon>
        <taxon>Marasmiineae</taxon>
        <taxon>Mycenaceae</taxon>
        <taxon>Mycena</taxon>
    </lineage>
</organism>
<feature type="chain" id="PRO_5042186517" description="FAS1 domain-containing protein" evidence="2">
    <location>
        <begin position="19"/>
        <end position="421"/>
    </location>
</feature>
<gene>
    <name evidence="4" type="ORF">B0H16DRAFT_197524</name>
</gene>
<dbReference type="Pfam" id="PF02469">
    <property type="entry name" value="Fasciclin"/>
    <property type="match status" value="2"/>
</dbReference>
<dbReference type="PANTHER" id="PTHR10900">
    <property type="entry name" value="PERIOSTIN-RELATED"/>
    <property type="match status" value="1"/>
</dbReference>
<dbReference type="InterPro" id="IPR050904">
    <property type="entry name" value="Adhesion/Biosynth-related"/>
</dbReference>
<dbReference type="InterPro" id="IPR036378">
    <property type="entry name" value="FAS1_dom_sf"/>
</dbReference>
<dbReference type="PANTHER" id="PTHR10900:SF125">
    <property type="entry name" value="FAS1 DOMAIN-CONTAINING PROTEIN YLR001C"/>
    <property type="match status" value="1"/>
</dbReference>
<feature type="signal peptide" evidence="2">
    <location>
        <begin position="1"/>
        <end position="18"/>
    </location>
</feature>
<dbReference type="SUPFAM" id="SSF82153">
    <property type="entry name" value="FAS1 domain"/>
    <property type="match status" value="2"/>
</dbReference>
<accession>A0AAD7NR83</accession>
<feature type="domain" description="FAS1" evidence="3">
    <location>
        <begin position="297"/>
        <end position="421"/>
    </location>
</feature>
<dbReference type="InterPro" id="IPR000782">
    <property type="entry name" value="FAS1_domain"/>
</dbReference>
<dbReference type="Gene3D" id="2.30.180.10">
    <property type="entry name" value="FAS1 domain"/>
    <property type="match status" value="2"/>
</dbReference>
<dbReference type="PROSITE" id="PS50213">
    <property type="entry name" value="FAS1"/>
    <property type="match status" value="2"/>
</dbReference>
<evidence type="ECO:0000256" key="2">
    <source>
        <dbReference type="SAM" id="SignalP"/>
    </source>
</evidence>
<feature type="region of interest" description="Disordered" evidence="1">
    <location>
        <begin position="387"/>
        <end position="410"/>
    </location>
</feature>